<reference evidence="2 3" key="1">
    <citation type="submission" date="2019-07" db="EMBL/GenBank/DDBJ databases">
        <title>The First High-Quality Draft Genome Sequence of the Causal Agent of the Current Panama Disease Epidemic.</title>
        <authorList>
            <person name="Warmington R.J."/>
            <person name="Kay W."/>
            <person name="Jeffries A."/>
            <person name="Bebber D."/>
            <person name="Moore K."/>
            <person name="Studholme D.J."/>
        </authorList>
    </citation>
    <scope>NUCLEOTIDE SEQUENCE [LARGE SCALE GENOMIC DNA]</scope>
    <source>
        <strain evidence="2 3">TR4</strain>
    </source>
</reference>
<name>A0A5C6T2R4_FUSOC</name>
<evidence type="ECO:0000313" key="2">
    <source>
        <dbReference type="EMBL" id="TXC04608.1"/>
    </source>
</evidence>
<feature type="region of interest" description="Disordered" evidence="1">
    <location>
        <begin position="80"/>
        <end position="103"/>
    </location>
</feature>
<dbReference type="EMBL" id="VMNF01000007">
    <property type="protein sequence ID" value="TXC04608.1"/>
    <property type="molecule type" value="Genomic_DNA"/>
</dbReference>
<evidence type="ECO:0000256" key="1">
    <source>
        <dbReference type="SAM" id="MobiDB-lite"/>
    </source>
</evidence>
<feature type="compositionally biased region" description="Polar residues" evidence="1">
    <location>
        <begin position="90"/>
        <end position="103"/>
    </location>
</feature>
<proteinExistence type="predicted"/>
<comment type="caution">
    <text evidence="2">The sequence shown here is derived from an EMBL/GenBank/DDBJ whole genome shotgun (WGS) entry which is preliminary data.</text>
</comment>
<sequence>MPKLAYVRSSKDQGQLAPEIFSFLCRIPSQGFAEEYQGLLYAMFFLFPRVLRDDMHGRRQGFICSLVVGDAVPEPITAVRTKGWAEKNNEPNPSGEISSSGRNLLSKRRKYRVLIPNGLSFVTDNA</sequence>
<dbReference type="Proteomes" id="UP000321331">
    <property type="component" value="Unassembled WGS sequence"/>
</dbReference>
<dbReference type="AlphaFoldDB" id="A0A5C6T2R4"/>
<gene>
    <name evidence="2" type="ORF">FocTR4_00001316</name>
</gene>
<accession>A0A5C6T2R4</accession>
<evidence type="ECO:0000313" key="3">
    <source>
        <dbReference type="Proteomes" id="UP000321331"/>
    </source>
</evidence>
<organism evidence="2 3">
    <name type="scientific">Fusarium oxysporum f. sp. cubense</name>
    <dbReference type="NCBI Taxonomy" id="61366"/>
    <lineage>
        <taxon>Eukaryota</taxon>
        <taxon>Fungi</taxon>
        <taxon>Dikarya</taxon>
        <taxon>Ascomycota</taxon>
        <taxon>Pezizomycotina</taxon>
        <taxon>Sordariomycetes</taxon>
        <taxon>Hypocreomycetidae</taxon>
        <taxon>Hypocreales</taxon>
        <taxon>Nectriaceae</taxon>
        <taxon>Fusarium</taxon>
        <taxon>Fusarium oxysporum species complex</taxon>
    </lineage>
</organism>
<protein>
    <submittedName>
        <fullName evidence="2">Uncharacterized protein</fullName>
    </submittedName>
</protein>